<organism evidence="2 3">
    <name type="scientific">Drosophila albomicans</name>
    <name type="common">Fruit fly</name>
    <dbReference type="NCBI Taxonomy" id="7291"/>
    <lineage>
        <taxon>Eukaryota</taxon>
        <taxon>Metazoa</taxon>
        <taxon>Ecdysozoa</taxon>
        <taxon>Arthropoda</taxon>
        <taxon>Hexapoda</taxon>
        <taxon>Insecta</taxon>
        <taxon>Pterygota</taxon>
        <taxon>Neoptera</taxon>
        <taxon>Endopterygota</taxon>
        <taxon>Diptera</taxon>
        <taxon>Brachycera</taxon>
        <taxon>Muscomorpha</taxon>
        <taxon>Ephydroidea</taxon>
        <taxon>Drosophilidae</taxon>
        <taxon>Drosophila</taxon>
    </lineage>
</organism>
<evidence type="ECO:0000256" key="1">
    <source>
        <dbReference type="SAM" id="MobiDB-lite"/>
    </source>
</evidence>
<keyword evidence="2" id="KW-1185">Reference proteome</keyword>
<feature type="compositionally biased region" description="Polar residues" evidence="1">
    <location>
        <begin position="1"/>
        <end position="10"/>
    </location>
</feature>
<reference evidence="3" key="1">
    <citation type="submission" date="2025-08" db="UniProtKB">
        <authorList>
            <consortium name="RefSeq"/>
        </authorList>
    </citation>
    <scope>IDENTIFICATION</scope>
    <source>
        <strain evidence="3">15112-1751.03</strain>
        <tissue evidence="3">Whole Adult</tissue>
    </source>
</reference>
<evidence type="ECO:0000313" key="3">
    <source>
        <dbReference type="RefSeq" id="XP_034111767.1"/>
    </source>
</evidence>
<feature type="region of interest" description="Disordered" evidence="1">
    <location>
        <begin position="1"/>
        <end position="32"/>
    </location>
</feature>
<gene>
    <name evidence="3" type="primary">LOC117572777</name>
</gene>
<feature type="compositionally biased region" description="Basic residues" evidence="1">
    <location>
        <begin position="88"/>
        <end position="100"/>
    </location>
</feature>
<dbReference type="OrthoDB" id="8019026at2759"/>
<feature type="compositionally biased region" description="Basic and acidic residues" evidence="1">
    <location>
        <begin position="72"/>
        <end position="86"/>
    </location>
</feature>
<evidence type="ECO:0000313" key="2">
    <source>
        <dbReference type="Proteomes" id="UP000515160"/>
    </source>
</evidence>
<protein>
    <submittedName>
        <fullName evidence="3">Uncharacterized protein LOC117572777</fullName>
    </submittedName>
</protein>
<sequence>MEQSDATGATSAASVAPPRRPRSRAPPMPPDEVIRKSIARSLTQIVVNMRNADGQRKCLELLQAESNDSVEGKLMEHLQHIDDAGQRKQTKKKKQNTQKT</sequence>
<accession>A0A6P8Z508</accession>
<dbReference type="AlphaFoldDB" id="A0A6P8Z508"/>
<dbReference type="GeneID" id="117572777"/>
<dbReference type="Proteomes" id="UP000515160">
    <property type="component" value="Chromosome X"/>
</dbReference>
<proteinExistence type="predicted"/>
<dbReference type="RefSeq" id="XP_034111767.1">
    <property type="nucleotide sequence ID" value="XM_034255876.2"/>
</dbReference>
<name>A0A6P8Z508_DROAB</name>
<feature type="region of interest" description="Disordered" evidence="1">
    <location>
        <begin position="72"/>
        <end position="100"/>
    </location>
</feature>